<evidence type="ECO:0000256" key="6">
    <source>
        <dbReference type="SAM" id="MobiDB-lite"/>
    </source>
</evidence>
<accession>A0ABT3R7E7</accession>
<feature type="transmembrane region" description="Helical" evidence="7">
    <location>
        <begin position="156"/>
        <end position="178"/>
    </location>
</feature>
<name>A0ABT3R7E7_9HYPH</name>
<keyword evidence="3 7" id="KW-0812">Transmembrane</keyword>
<evidence type="ECO:0000256" key="5">
    <source>
        <dbReference type="ARBA" id="ARBA00023136"/>
    </source>
</evidence>
<dbReference type="InterPro" id="IPR002549">
    <property type="entry name" value="AI-2E-like"/>
</dbReference>
<comment type="caution">
    <text evidence="8">The sequence shown here is derived from an EMBL/GenBank/DDBJ whole genome shotgun (WGS) entry which is preliminary data.</text>
</comment>
<evidence type="ECO:0000256" key="3">
    <source>
        <dbReference type="ARBA" id="ARBA00022692"/>
    </source>
</evidence>
<gene>
    <name evidence="8" type="ORF">ON753_21715</name>
</gene>
<feature type="transmembrane region" description="Helical" evidence="7">
    <location>
        <begin position="213"/>
        <end position="236"/>
    </location>
</feature>
<dbReference type="Proteomes" id="UP001300261">
    <property type="component" value="Unassembled WGS sequence"/>
</dbReference>
<dbReference type="PANTHER" id="PTHR21716">
    <property type="entry name" value="TRANSMEMBRANE PROTEIN"/>
    <property type="match status" value="1"/>
</dbReference>
<keyword evidence="9" id="KW-1185">Reference proteome</keyword>
<organism evidence="8 9">
    <name type="scientific">Roseibium salinum</name>
    <dbReference type="NCBI Taxonomy" id="1604349"/>
    <lineage>
        <taxon>Bacteria</taxon>
        <taxon>Pseudomonadati</taxon>
        <taxon>Pseudomonadota</taxon>
        <taxon>Alphaproteobacteria</taxon>
        <taxon>Hyphomicrobiales</taxon>
        <taxon>Stappiaceae</taxon>
        <taxon>Roseibium</taxon>
    </lineage>
</organism>
<keyword evidence="4 7" id="KW-1133">Transmembrane helix</keyword>
<feature type="transmembrane region" description="Helical" evidence="7">
    <location>
        <begin position="81"/>
        <end position="102"/>
    </location>
</feature>
<sequence>MTEGPLSDEAGKAPANRTDKGPNRDSFLQRVLVVAVIASLFFLAWHLRHTVIIAFGAVVVAALLLAATDATRRFLPLGHRWSLAVATGVIILVIGAILWVGWPDIRSQSSGLLQQLPQAVNTLEQRLGIQIAGSGGRLGGTLEGVFGRILRDLATLVQTAAAAVTGFVLVTIAGLYLAAEPGVYRTGLTLLVPPAQHDRAGKALDRTGRALKLWLIGQLISMLFVGVLVGLGAWAIGLPSPLALALFAFLTEFVPMIGPFVGAVPGLLLALSQDWGTLVWAAGLYLAVQQIESNLISPLIQREMVKVPPALFLLSAVAMGALFGVPGIILAGPLTVTVFVLVRTLYVEEALGEPLGQEKGNR</sequence>
<dbReference type="RefSeq" id="WP_265965382.1">
    <property type="nucleotide sequence ID" value="NZ_JAPEVI010000003.1"/>
</dbReference>
<dbReference type="PANTHER" id="PTHR21716:SF62">
    <property type="entry name" value="TRANSPORT PROTEIN YDBI-RELATED"/>
    <property type="match status" value="1"/>
</dbReference>
<feature type="transmembrane region" description="Helical" evidence="7">
    <location>
        <begin position="311"/>
        <end position="342"/>
    </location>
</feature>
<feature type="transmembrane region" description="Helical" evidence="7">
    <location>
        <begin position="242"/>
        <end position="268"/>
    </location>
</feature>
<reference evidence="8 9" key="1">
    <citation type="journal article" date="2016" name="Int. J. Syst. Evol. Microbiol.">
        <title>Labrenzia salina sp. nov., isolated from the rhizosphere of the halophyte Arthrocnemum macrostachyum.</title>
        <authorList>
            <person name="Camacho M."/>
            <person name="Redondo-Gomez S."/>
            <person name="Rodriguez-Llorente I."/>
            <person name="Rohde M."/>
            <person name="Sproer C."/>
            <person name="Schumann P."/>
            <person name="Klenk H.P."/>
            <person name="Montero-Calasanz M.D.C."/>
        </authorList>
    </citation>
    <scope>NUCLEOTIDE SEQUENCE [LARGE SCALE GENOMIC DNA]</scope>
    <source>
        <strain evidence="8 9">DSM 29163</strain>
    </source>
</reference>
<feature type="transmembrane region" description="Helical" evidence="7">
    <location>
        <begin position="275"/>
        <end position="291"/>
    </location>
</feature>
<feature type="region of interest" description="Disordered" evidence="6">
    <location>
        <begin position="1"/>
        <end position="21"/>
    </location>
</feature>
<proteinExistence type="inferred from homology"/>
<evidence type="ECO:0000256" key="1">
    <source>
        <dbReference type="ARBA" id="ARBA00004141"/>
    </source>
</evidence>
<evidence type="ECO:0000256" key="7">
    <source>
        <dbReference type="SAM" id="Phobius"/>
    </source>
</evidence>
<protein>
    <submittedName>
        <fullName evidence="8">AI-2E family transporter</fullName>
    </submittedName>
</protein>
<comment type="similarity">
    <text evidence="2">Belongs to the autoinducer-2 exporter (AI-2E) (TC 2.A.86) family.</text>
</comment>
<dbReference type="EMBL" id="JAPEVI010000003">
    <property type="protein sequence ID" value="MCX2724957.1"/>
    <property type="molecule type" value="Genomic_DNA"/>
</dbReference>
<evidence type="ECO:0000313" key="9">
    <source>
        <dbReference type="Proteomes" id="UP001300261"/>
    </source>
</evidence>
<feature type="transmembrane region" description="Helical" evidence="7">
    <location>
        <begin position="27"/>
        <end position="45"/>
    </location>
</feature>
<dbReference type="Pfam" id="PF01594">
    <property type="entry name" value="AI-2E_transport"/>
    <property type="match status" value="1"/>
</dbReference>
<evidence type="ECO:0000256" key="4">
    <source>
        <dbReference type="ARBA" id="ARBA00022989"/>
    </source>
</evidence>
<comment type="subcellular location">
    <subcellularLocation>
        <location evidence="1">Membrane</location>
        <topology evidence="1">Multi-pass membrane protein</topology>
    </subcellularLocation>
</comment>
<feature type="transmembrane region" description="Helical" evidence="7">
    <location>
        <begin position="51"/>
        <end position="69"/>
    </location>
</feature>
<keyword evidence="5 7" id="KW-0472">Membrane</keyword>
<evidence type="ECO:0000313" key="8">
    <source>
        <dbReference type="EMBL" id="MCX2724957.1"/>
    </source>
</evidence>
<evidence type="ECO:0000256" key="2">
    <source>
        <dbReference type="ARBA" id="ARBA00009773"/>
    </source>
</evidence>